<dbReference type="AlphaFoldDB" id="A0AA40ZYM0"/>
<feature type="transmembrane region" description="Helical" evidence="1">
    <location>
        <begin position="56"/>
        <end position="77"/>
    </location>
</feature>
<dbReference type="RefSeq" id="WP_184105745.1">
    <property type="nucleotide sequence ID" value="NZ_JACHNX010000007.1"/>
</dbReference>
<feature type="transmembrane region" description="Helical" evidence="1">
    <location>
        <begin position="112"/>
        <end position="134"/>
    </location>
</feature>
<dbReference type="InterPro" id="IPR018750">
    <property type="entry name" value="DUF2306_membrane"/>
</dbReference>
<evidence type="ECO:0000313" key="3">
    <source>
        <dbReference type="EMBL" id="MBN3558392.1"/>
    </source>
</evidence>
<accession>A0AA40ZYM0</accession>
<proteinExistence type="predicted"/>
<feature type="transmembrane region" description="Helical" evidence="1">
    <location>
        <begin position="21"/>
        <end position="44"/>
    </location>
</feature>
<protein>
    <submittedName>
        <fullName evidence="3">DUF2306 domain-containing protein</fullName>
    </submittedName>
    <submittedName>
        <fullName evidence="2">Membrane protein</fullName>
    </submittedName>
</protein>
<dbReference type="Proteomes" id="UP000704529">
    <property type="component" value="Unassembled WGS sequence"/>
</dbReference>
<evidence type="ECO:0000313" key="4">
    <source>
        <dbReference type="Proteomes" id="UP000584663"/>
    </source>
</evidence>
<dbReference type="Proteomes" id="UP000584663">
    <property type="component" value="Unassembled WGS sequence"/>
</dbReference>
<dbReference type="EMBL" id="JAFHKU010000127">
    <property type="protein sequence ID" value="MBN3558392.1"/>
    <property type="molecule type" value="Genomic_DNA"/>
</dbReference>
<evidence type="ECO:0000256" key="1">
    <source>
        <dbReference type="SAM" id="Phobius"/>
    </source>
</evidence>
<evidence type="ECO:0000313" key="5">
    <source>
        <dbReference type="Proteomes" id="UP000704529"/>
    </source>
</evidence>
<gene>
    <name evidence="2" type="ORF">GGQ89_002127</name>
    <name evidence="3" type="ORF">JYA60_09140</name>
</gene>
<feature type="transmembrane region" description="Helical" evidence="1">
    <location>
        <begin position="89"/>
        <end position="106"/>
    </location>
</feature>
<keyword evidence="1" id="KW-0472">Membrane</keyword>
<feature type="transmembrane region" description="Helical" evidence="1">
    <location>
        <begin position="146"/>
        <end position="164"/>
    </location>
</feature>
<reference evidence="3" key="2">
    <citation type="submission" date="2021-01" db="EMBL/GenBank/DDBJ databases">
        <title>Genome Sequencing of Type Strains.</title>
        <authorList>
            <person name="Lemaire J.F."/>
            <person name="Inderbitzin P."/>
            <person name="Collins S.B."/>
            <person name="Wespe N."/>
            <person name="Knight-Connoni V."/>
        </authorList>
    </citation>
    <scope>NUCLEOTIDE SEQUENCE</scope>
    <source>
        <strain evidence="3">DSM 14562</strain>
    </source>
</reference>
<name>A0AA40ZYM0_9SPHN</name>
<evidence type="ECO:0000313" key="2">
    <source>
        <dbReference type="EMBL" id="MBB4609902.1"/>
    </source>
</evidence>
<comment type="caution">
    <text evidence="3">The sequence shown here is derived from an EMBL/GenBank/DDBJ whole genome shotgun (WGS) entry which is preliminary data.</text>
</comment>
<sequence>MTSLSIAAPNRRPLDTSPAARAAILLAGGTLSLMAVVAIARGALGLSPTLARTHDVAVWIHLGSVLPALPLGLYVLLARKGDARHRMLGKLWAALMVVAALSALALRDLNHGQFSFIHIFVPVTLIGLWRAIAAARAGRIDTHRKLMVSLYLTGLIGAGSFAFLPGRVMGTWLFG</sequence>
<keyword evidence="1" id="KW-1133">Transmembrane helix</keyword>
<dbReference type="EMBL" id="JACHNX010000007">
    <property type="protein sequence ID" value="MBB4609902.1"/>
    <property type="molecule type" value="Genomic_DNA"/>
</dbReference>
<reference evidence="2 4" key="1">
    <citation type="submission" date="2020-08" db="EMBL/GenBank/DDBJ databases">
        <title>Genomic Encyclopedia of Type Strains, Phase IV (KMG-IV): sequencing the most valuable type-strain genomes for metagenomic binning, comparative biology and taxonomic classification.</title>
        <authorList>
            <person name="Goeker M."/>
        </authorList>
    </citation>
    <scope>NUCLEOTIDE SEQUENCE [LARGE SCALE GENOMIC DNA]</scope>
    <source>
        <strain evidence="2 4">DSM 14562</strain>
    </source>
</reference>
<keyword evidence="4" id="KW-1185">Reference proteome</keyword>
<keyword evidence="1" id="KW-0812">Transmembrane</keyword>
<dbReference type="Pfam" id="PF10067">
    <property type="entry name" value="DUF2306"/>
    <property type="match status" value="1"/>
</dbReference>
<organism evidence="3 5">
    <name type="scientific">Sphingomonas yabuuchiae</name>
    <dbReference type="NCBI Taxonomy" id="172044"/>
    <lineage>
        <taxon>Bacteria</taxon>
        <taxon>Pseudomonadati</taxon>
        <taxon>Pseudomonadota</taxon>
        <taxon>Alphaproteobacteria</taxon>
        <taxon>Sphingomonadales</taxon>
        <taxon>Sphingomonadaceae</taxon>
        <taxon>Sphingomonas</taxon>
    </lineage>
</organism>